<dbReference type="EMBL" id="BMNM01000003">
    <property type="protein sequence ID" value="GGI75933.1"/>
    <property type="molecule type" value="Genomic_DNA"/>
</dbReference>
<dbReference type="HAMAP" id="MF_01471">
    <property type="entry name" value="Cas2"/>
    <property type="match status" value="1"/>
</dbReference>
<dbReference type="GeneID" id="76207134"/>
<keyword evidence="3 8" id="KW-0479">Metal-binding</keyword>
<dbReference type="InterPro" id="IPR019199">
    <property type="entry name" value="Virulence_VapD/CRISPR_Cas2"/>
</dbReference>
<gene>
    <name evidence="8" type="primary">cas2</name>
    <name evidence="10" type="ORF">GCM10007112_10950</name>
    <name evidence="9" type="ORF">Vsou_15860</name>
</gene>
<reference evidence="10" key="1">
    <citation type="journal article" date="2014" name="Int. J. Syst. Evol. Microbiol.">
        <title>Complete genome sequence of Corynebacterium casei LMG S-19264T (=DSM 44701T), isolated from a smear-ripened cheese.</title>
        <authorList>
            <consortium name="US DOE Joint Genome Institute (JGI-PGF)"/>
            <person name="Walter F."/>
            <person name="Albersmeier A."/>
            <person name="Kalinowski J."/>
            <person name="Ruckert C."/>
        </authorList>
    </citation>
    <scope>NUCLEOTIDE SEQUENCE</scope>
    <source>
        <strain evidence="10">JCM 11219</strain>
    </source>
</reference>
<dbReference type="EC" id="3.1.-.-" evidence="8"/>
<name>A0A830E6Y5_9CREN</name>
<comment type="subunit">
    <text evidence="8">Homodimer, forms a heterotetramer with a Cas1 homodimer.</text>
</comment>
<dbReference type="RefSeq" id="WP_188603028.1">
    <property type="nucleotide sequence ID" value="NZ_AP026830.1"/>
</dbReference>
<evidence type="ECO:0000313" key="9">
    <source>
        <dbReference type="EMBL" id="BDR92493.1"/>
    </source>
</evidence>
<dbReference type="NCBIfam" id="TIGR01573">
    <property type="entry name" value="cas2"/>
    <property type="match status" value="1"/>
</dbReference>
<dbReference type="PANTHER" id="PTHR34405:SF3">
    <property type="entry name" value="CRISPR-ASSOCIATED ENDORIBONUCLEASE CAS2 3"/>
    <property type="match status" value="1"/>
</dbReference>
<dbReference type="GO" id="GO:0051607">
    <property type="term" value="P:defense response to virus"/>
    <property type="evidence" value="ECO:0007669"/>
    <property type="project" value="UniProtKB-UniRule"/>
</dbReference>
<keyword evidence="12" id="KW-1185">Reference proteome</keyword>
<reference evidence="12" key="3">
    <citation type="submission" date="2022-09" db="EMBL/GenBank/DDBJ databases">
        <title>Complete genome sequence of Vulcanisaeta souniana.</title>
        <authorList>
            <person name="Kato S."/>
            <person name="Itoh T."/>
            <person name="Ohkuma M."/>
        </authorList>
    </citation>
    <scope>NUCLEOTIDE SEQUENCE [LARGE SCALE GENOMIC DNA]</scope>
    <source>
        <strain evidence="12">JCM 11219</strain>
    </source>
</reference>
<evidence type="ECO:0000256" key="5">
    <source>
        <dbReference type="ARBA" id="ARBA00022801"/>
    </source>
</evidence>
<dbReference type="OrthoDB" id="75992at2157"/>
<comment type="cofactor">
    <cofactor evidence="1 8">
        <name>Mg(2+)</name>
        <dbReference type="ChEBI" id="CHEBI:18420"/>
    </cofactor>
</comment>
<sequence length="91" mass="10163">MYVLISYDISNNRRRLEIMNKLKAMGYVRVQRSLYIARGGNALAKDTARALTRLMDREDSVVILIIDGQTLNNAIKLGTANLAIPSEPTVI</sequence>
<evidence type="ECO:0000256" key="1">
    <source>
        <dbReference type="ARBA" id="ARBA00001946"/>
    </source>
</evidence>
<comment type="function">
    <text evidence="8">CRISPR (clustered regularly interspaced short palindromic repeat), is an adaptive immune system that provides protection against mobile genetic elements (viruses, transposable elements and conjugative plasmids). CRISPR clusters contain sequences complementary to antecedent mobile elements and target invading nucleic acids. CRISPR clusters are transcribed and processed into CRISPR RNA (crRNA). Functions as a ssRNA-specific endoribonuclease. Involved in the integration of spacer DNA into the CRISPR cassette.</text>
</comment>
<evidence type="ECO:0000256" key="3">
    <source>
        <dbReference type="ARBA" id="ARBA00022723"/>
    </source>
</evidence>
<reference evidence="9" key="4">
    <citation type="journal article" date="2023" name="Microbiol. Resour. Announc.">
        <title>Complete Genome Sequence of Vulcanisaeta souniana Strain IC-059, a Hyperthermophilic Archaeon Isolated from Hot Spring Water in Japan.</title>
        <authorList>
            <person name="Kato S."/>
            <person name="Itoh T."/>
            <person name="Wu L."/>
            <person name="Ma J."/>
            <person name="Ohkuma M."/>
        </authorList>
    </citation>
    <scope>NUCLEOTIDE SEQUENCE</scope>
    <source>
        <strain evidence="9">JCM 11219</strain>
    </source>
</reference>
<dbReference type="GO" id="GO:0043571">
    <property type="term" value="P:maintenance of CRISPR repeat elements"/>
    <property type="evidence" value="ECO:0007669"/>
    <property type="project" value="UniProtKB-UniRule"/>
</dbReference>
<feature type="binding site" evidence="8">
    <location>
        <position position="8"/>
    </location>
    <ligand>
        <name>Mg(2+)</name>
        <dbReference type="ChEBI" id="CHEBI:18420"/>
        <note>catalytic</note>
    </ligand>
</feature>
<accession>A0A830E6Y5</accession>
<dbReference type="Pfam" id="PF09827">
    <property type="entry name" value="CRISPR_Cas2"/>
    <property type="match status" value="1"/>
</dbReference>
<dbReference type="Proteomes" id="UP001060771">
    <property type="component" value="Chromosome"/>
</dbReference>
<keyword evidence="7 8" id="KW-0051">Antiviral defense</keyword>
<keyword evidence="4 8" id="KW-0255">Endonuclease</keyword>
<dbReference type="SUPFAM" id="SSF143430">
    <property type="entry name" value="TTP0101/SSO1404-like"/>
    <property type="match status" value="1"/>
</dbReference>
<keyword evidence="6 8" id="KW-0460">Magnesium</keyword>
<comment type="similarity">
    <text evidence="8">Belongs to the CRISPR-associated endoribonuclease Cas2 protein family.</text>
</comment>
<dbReference type="Proteomes" id="UP000657075">
    <property type="component" value="Unassembled WGS sequence"/>
</dbReference>
<evidence type="ECO:0000256" key="4">
    <source>
        <dbReference type="ARBA" id="ARBA00022759"/>
    </source>
</evidence>
<dbReference type="EMBL" id="AP026830">
    <property type="protein sequence ID" value="BDR92493.1"/>
    <property type="molecule type" value="Genomic_DNA"/>
</dbReference>
<reference evidence="10" key="2">
    <citation type="submission" date="2020-09" db="EMBL/GenBank/DDBJ databases">
        <authorList>
            <person name="Sun Q."/>
            <person name="Ohkuma M."/>
        </authorList>
    </citation>
    <scope>NUCLEOTIDE SEQUENCE</scope>
    <source>
        <strain evidence="10">JCM 11219</strain>
    </source>
</reference>
<dbReference type="AlphaFoldDB" id="A0A830E6Y5"/>
<evidence type="ECO:0000256" key="6">
    <source>
        <dbReference type="ARBA" id="ARBA00022842"/>
    </source>
</evidence>
<evidence type="ECO:0000256" key="7">
    <source>
        <dbReference type="ARBA" id="ARBA00023118"/>
    </source>
</evidence>
<organism evidence="10 11">
    <name type="scientific">Vulcanisaeta souniana JCM 11219</name>
    <dbReference type="NCBI Taxonomy" id="1293586"/>
    <lineage>
        <taxon>Archaea</taxon>
        <taxon>Thermoproteota</taxon>
        <taxon>Thermoprotei</taxon>
        <taxon>Thermoproteales</taxon>
        <taxon>Thermoproteaceae</taxon>
        <taxon>Vulcanisaeta</taxon>
    </lineage>
</organism>
<dbReference type="GO" id="GO:0046872">
    <property type="term" value="F:metal ion binding"/>
    <property type="evidence" value="ECO:0007669"/>
    <property type="project" value="UniProtKB-UniRule"/>
</dbReference>
<evidence type="ECO:0000313" key="12">
    <source>
        <dbReference type="Proteomes" id="UP001060771"/>
    </source>
</evidence>
<dbReference type="GO" id="GO:0004521">
    <property type="term" value="F:RNA endonuclease activity"/>
    <property type="evidence" value="ECO:0007669"/>
    <property type="project" value="InterPro"/>
</dbReference>
<keyword evidence="2 8" id="KW-0540">Nuclease</keyword>
<evidence type="ECO:0000256" key="2">
    <source>
        <dbReference type="ARBA" id="ARBA00022722"/>
    </source>
</evidence>
<dbReference type="GO" id="GO:0016787">
    <property type="term" value="F:hydrolase activity"/>
    <property type="evidence" value="ECO:0007669"/>
    <property type="project" value="UniProtKB-KW"/>
</dbReference>
<proteinExistence type="inferred from homology"/>
<evidence type="ECO:0000313" key="11">
    <source>
        <dbReference type="Proteomes" id="UP000657075"/>
    </source>
</evidence>
<evidence type="ECO:0000313" key="10">
    <source>
        <dbReference type="EMBL" id="GGI75933.1"/>
    </source>
</evidence>
<dbReference type="Gene3D" id="3.30.70.240">
    <property type="match status" value="1"/>
</dbReference>
<keyword evidence="5 8" id="KW-0378">Hydrolase</keyword>
<evidence type="ECO:0000256" key="8">
    <source>
        <dbReference type="HAMAP-Rule" id="MF_01471"/>
    </source>
</evidence>
<dbReference type="InterPro" id="IPR021127">
    <property type="entry name" value="CRISPR_associated_Cas2"/>
</dbReference>
<protein>
    <recommendedName>
        <fullName evidence="8">CRISPR-associated endoribonuclease Cas2</fullName>
        <ecNumber evidence="8">3.1.-.-</ecNumber>
    </recommendedName>
</protein>
<dbReference type="PANTHER" id="PTHR34405">
    <property type="entry name" value="CRISPR-ASSOCIATED ENDORIBONUCLEASE CAS2"/>
    <property type="match status" value="1"/>
</dbReference>